<evidence type="ECO:0000256" key="2">
    <source>
        <dbReference type="ARBA" id="ARBA00022475"/>
    </source>
</evidence>
<feature type="transmembrane region" description="Helical" evidence="6">
    <location>
        <begin position="113"/>
        <end position="135"/>
    </location>
</feature>
<dbReference type="GO" id="GO:0005886">
    <property type="term" value="C:plasma membrane"/>
    <property type="evidence" value="ECO:0007669"/>
    <property type="project" value="UniProtKB-SubCell"/>
</dbReference>
<dbReference type="OrthoDB" id="9779786at2"/>
<dbReference type="Pfam" id="PF10035">
    <property type="entry name" value="DUF2179"/>
    <property type="match status" value="1"/>
</dbReference>
<organism evidence="8 9">
    <name type="scientific">Fastidiosipila sanguinis</name>
    <dbReference type="NCBI Taxonomy" id="236753"/>
    <lineage>
        <taxon>Bacteria</taxon>
        <taxon>Bacillati</taxon>
        <taxon>Bacillota</taxon>
        <taxon>Clostridia</taxon>
        <taxon>Eubacteriales</taxon>
        <taxon>Oscillospiraceae</taxon>
        <taxon>Fastidiosipila</taxon>
    </lineage>
</organism>
<evidence type="ECO:0000256" key="4">
    <source>
        <dbReference type="ARBA" id="ARBA00022989"/>
    </source>
</evidence>
<feature type="transmembrane region" description="Helical" evidence="6">
    <location>
        <begin position="86"/>
        <end position="107"/>
    </location>
</feature>
<evidence type="ECO:0000256" key="1">
    <source>
        <dbReference type="ARBA" id="ARBA00004651"/>
    </source>
</evidence>
<dbReference type="KEGG" id="fsa:C5Q98_04455"/>
<dbReference type="CDD" id="cd16380">
    <property type="entry name" value="YitT_C"/>
    <property type="match status" value="1"/>
</dbReference>
<evidence type="ECO:0000259" key="7">
    <source>
        <dbReference type="Pfam" id="PF10035"/>
    </source>
</evidence>
<gene>
    <name evidence="8" type="ORF">C5Q98_04455</name>
</gene>
<feature type="transmembrane region" description="Helical" evidence="6">
    <location>
        <begin position="52"/>
        <end position="79"/>
    </location>
</feature>
<comment type="subcellular location">
    <subcellularLocation>
        <location evidence="1">Cell membrane</location>
        <topology evidence="1">Multi-pass membrane protein</topology>
    </subcellularLocation>
</comment>
<keyword evidence="4 6" id="KW-1133">Transmembrane helix</keyword>
<protein>
    <submittedName>
        <fullName evidence="8">YitT family protein</fullName>
    </submittedName>
</protein>
<evidence type="ECO:0000313" key="8">
    <source>
        <dbReference type="EMBL" id="AVM42513.1"/>
    </source>
</evidence>
<dbReference type="InterPro" id="IPR051461">
    <property type="entry name" value="UPF0750_membrane"/>
</dbReference>
<keyword evidence="9" id="KW-1185">Reference proteome</keyword>
<feature type="transmembrane region" description="Helical" evidence="6">
    <location>
        <begin position="12"/>
        <end position="32"/>
    </location>
</feature>
<dbReference type="InterPro" id="IPR019264">
    <property type="entry name" value="DUF2179"/>
</dbReference>
<evidence type="ECO:0000256" key="3">
    <source>
        <dbReference type="ARBA" id="ARBA00022692"/>
    </source>
</evidence>
<dbReference type="PIRSF" id="PIRSF006483">
    <property type="entry name" value="Membrane_protein_YitT"/>
    <property type="match status" value="1"/>
</dbReference>
<dbReference type="PANTHER" id="PTHR33545:SF5">
    <property type="entry name" value="UPF0750 MEMBRANE PROTEIN YITT"/>
    <property type="match status" value="1"/>
</dbReference>
<dbReference type="InterPro" id="IPR015867">
    <property type="entry name" value="N-reg_PII/ATP_PRibTrfase_C"/>
</dbReference>
<dbReference type="AlphaFoldDB" id="A0A2S0KNB4"/>
<proteinExistence type="predicted"/>
<dbReference type="Pfam" id="PF02588">
    <property type="entry name" value="YitT_membrane"/>
    <property type="match status" value="1"/>
</dbReference>
<evidence type="ECO:0000256" key="5">
    <source>
        <dbReference type="ARBA" id="ARBA00023136"/>
    </source>
</evidence>
<keyword evidence="5 6" id="KW-0472">Membrane</keyword>
<feature type="domain" description="DUF2179" evidence="7">
    <location>
        <begin position="226"/>
        <end position="280"/>
    </location>
</feature>
<dbReference type="EMBL" id="CP027226">
    <property type="protein sequence ID" value="AVM42513.1"/>
    <property type="molecule type" value="Genomic_DNA"/>
</dbReference>
<feature type="transmembrane region" description="Helical" evidence="6">
    <location>
        <begin position="180"/>
        <end position="197"/>
    </location>
</feature>
<dbReference type="PANTHER" id="PTHR33545">
    <property type="entry name" value="UPF0750 MEMBRANE PROTEIN YITT-RELATED"/>
    <property type="match status" value="1"/>
</dbReference>
<dbReference type="InterPro" id="IPR003740">
    <property type="entry name" value="YitT"/>
</dbReference>
<keyword evidence="3 6" id="KW-0812">Transmembrane</keyword>
<evidence type="ECO:0000256" key="6">
    <source>
        <dbReference type="SAM" id="Phobius"/>
    </source>
</evidence>
<feature type="transmembrane region" description="Helical" evidence="6">
    <location>
        <begin position="156"/>
        <end position="174"/>
    </location>
</feature>
<dbReference type="Gene3D" id="3.30.70.120">
    <property type="match status" value="1"/>
</dbReference>
<keyword evidence="2" id="KW-1003">Cell membrane</keyword>
<dbReference type="Proteomes" id="UP000237947">
    <property type="component" value="Chromosome"/>
</dbReference>
<accession>A0A2S0KNB4</accession>
<name>A0A2S0KNB4_9FIRM</name>
<dbReference type="RefSeq" id="WP_106012471.1">
    <property type="nucleotide sequence ID" value="NZ_CP027226.1"/>
</dbReference>
<reference evidence="9" key="1">
    <citation type="submission" date="2018-02" db="EMBL/GenBank/DDBJ databases">
        <authorList>
            <person name="Holder M.E."/>
            <person name="Ajami N.J."/>
            <person name="Petrosino J.F."/>
        </authorList>
    </citation>
    <scope>NUCLEOTIDE SEQUENCE [LARGE SCALE GENOMIC DNA]</scope>
    <source>
        <strain evidence="9">CCUG 47711</strain>
    </source>
</reference>
<sequence>MSSTSSLKKSTTRIFSVLLGSIIHAITINVFMNAAGIIPGGFVGTSLLVQKIFLKYFGINISYAALNITLNSLPAIFAFFYLGKRFVLYSIMFIVSSSLLVDLIPMYHLTDDIFLNVTFGGIIYGFGASLVLNSNACTGGTDFLAMIISHKTNKSIWNYVLVYNILIYVVYGSLFEFKMALYSIVFQVIYTAMINLGQTRYQRRTAFIVTQNPEPLADELMEITGHGVTVIEAKGQYTGEKRYLLYMVISKKDVRLIREHIAHNHPGAFLNITDSEQLIGKFVLEPID</sequence>
<evidence type="ECO:0000313" key="9">
    <source>
        <dbReference type="Proteomes" id="UP000237947"/>
    </source>
</evidence>